<evidence type="ECO:0000313" key="2">
    <source>
        <dbReference type="Proteomes" id="UP000325313"/>
    </source>
</evidence>
<evidence type="ECO:0000313" key="1">
    <source>
        <dbReference type="EMBL" id="KAA1133927.1"/>
    </source>
</evidence>
<gene>
    <name evidence="1" type="ORF">PGTUg99_032321</name>
</gene>
<comment type="caution">
    <text evidence="1">The sequence shown here is derived from an EMBL/GenBank/DDBJ whole genome shotgun (WGS) entry which is preliminary data.</text>
</comment>
<dbReference type="EMBL" id="VDEP01000070">
    <property type="protein sequence ID" value="KAA1133927.1"/>
    <property type="molecule type" value="Genomic_DNA"/>
</dbReference>
<dbReference type="Proteomes" id="UP000325313">
    <property type="component" value="Unassembled WGS sequence"/>
</dbReference>
<sequence length="101" mass="11540">MDKFFSDEVLPKSKQASVRRLASRKAFRACLAQALRSLRSSDLGQPRELRTILSSGVLHFLPRSPAFLQPIQQSPRQINQHSQCSSFSMLRFVQMCHAFFS</sequence>
<name>A0A5B0S7V2_PUCGR</name>
<dbReference type="AlphaFoldDB" id="A0A5B0S7V2"/>
<accession>A0A5B0S7V2</accession>
<reference evidence="1 2" key="1">
    <citation type="submission" date="2019-05" db="EMBL/GenBank/DDBJ databases">
        <title>Emergence of the Ug99 lineage of the wheat stem rust pathogen through somatic hybridization.</title>
        <authorList>
            <person name="Li F."/>
            <person name="Upadhyaya N.M."/>
            <person name="Sperschneider J."/>
            <person name="Matny O."/>
            <person name="Nguyen-Phuc H."/>
            <person name="Mago R."/>
            <person name="Raley C."/>
            <person name="Miller M.E."/>
            <person name="Silverstein K.A.T."/>
            <person name="Henningsen E."/>
            <person name="Hirsch C.D."/>
            <person name="Visser B."/>
            <person name="Pretorius Z.A."/>
            <person name="Steffenson B.J."/>
            <person name="Schwessinger B."/>
            <person name="Dodds P.N."/>
            <person name="Figueroa M."/>
        </authorList>
    </citation>
    <scope>NUCLEOTIDE SEQUENCE [LARGE SCALE GENOMIC DNA]</scope>
    <source>
        <strain evidence="1 2">Ug99</strain>
    </source>
</reference>
<proteinExistence type="predicted"/>
<protein>
    <submittedName>
        <fullName evidence="1">Uncharacterized protein</fullName>
    </submittedName>
</protein>
<organism evidence="1 2">
    <name type="scientific">Puccinia graminis f. sp. tritici</name>
    <dbReference type="NCBI Taxonomy" id="56615"/>
    <lineage>
        <taxon>Eukaryota</taxon>
        <taxon>Fungi</taxon>
        <taxon>Dikarya</taxon>
        <taxon>Basidiomycota</taxon>
        <taxon>Pucciniomycotina</taxon>
        <taxon>Pucciniomycetes</taxon>
        <taxon>Pucciniales</taxon>
        <taxon>Pucciniaceae</taxon>
        <taxon>Puccinia</taxon>
    </lineage>
</organism>